<evidence type="ECO:0000256" key="9">
    <source>
        <dbReference type="ARBA" id="ARBA00022741"/>
    </source>
</evidence>
<keyword evidence="10" id="KW-0067">ATP-binding</keyword>
<protein>
    <recommendedName>
        <fullName evidence="5">polynucleotide adenylyltransferase</fullName>
        <ecNumber evidence="5">2.7.7.19</ecNumber>
    </recommendedName>
</protein>
<name>A0A7I8V5Q5_9ANNE</name>
<dbReference type="Proteomes" id="UP000549394">
    <property type="component" value="Unassembled WGS sequence"/>
</dbReference>
<organism evidence="16 17">
    <name type="scientific">Dimorphilus gyrociliatus</name>
    <dbReference type="NCBI Taxonomy" id="2664684"/>
    <lineage>
        <taxon>Eukaryota</taxon>
        <taxon>Metazoa</taxon>
        <taxon>Spiralia</taxon>
        <taxon>Lophotrochozoa</taxon>
        <taxon>Annelida</taxon>
        <taxon>Polychaeta</taxon>
        <taxon>Polychaeta incertae sedis</taxon>
        <taxon>Dinophilidae</taxon>
        <taxon>Dimorphilus</taxon>
    </lineage>
</organism>
<keyword evidence="6" id="KW-0507">mRNA processing</keyword>
<dbReference type="GO" id="GO:0005524">
    <property type="term" value="F:ATP binding"/>
    <property type="evidence" value="ECO:0007669"/>
    <property type="project" value="UniProtKB-KW"/>
</dbReference>
<dbReference type="InterPro" id="IPR011068">
    <property type="entry name" value="NuclTrfase_I-like_C"/>
</dbReference>
<dbReference type="InterPro" id="IPR048840">
    <property type="entry name" value="PolA_pol_NTPase"/>
</dbReference>
<evidence type="ECO:0000256" key="4">
    <source>
        <dbReference type="ARBA" id="ARBA00010912"/>
    </source>
</evidence>
<evidence type="ECO:0000256" key="8">
    <source>
        <dbReference type="ARBA" id="ARBA00022723"/>
    </source>
</evidence>
<comment type="subcellular location">
    <subcellularLocation>
        <location evidence="3">Nucleus</location>
    </subcellularLocation>
</comment>
<evidence type="ECO:0000256" key="6">
    <source>
        <dbReference type="ARBA" id="ARBA00022664"/>
    </source>
</evidence>
<proteinExistence type="inferred from homology"/>
<dbReference type="GO" id="GO:0031123">
    <property type="term" value="P:RNA 3'-end processing"/>
    <property type="evidence" value="ECO:0007669"/>
    <property type="project" value="InterPro"/>
</dbReference>
<evidence type="ECO:0000313" key="17">
    <source>
        <dbReference type="Proteomes" id="UP000549394"/>
    </source>
</evidence>
<evidence type="ECO:0000256" key="13">
    <source>
        <dbReference type="ARBA" id="ARBA00048830"/>
    </source>
</evidence>
<dbReference type="Gene3D" id="1.10.1410.10">
    <property type="match status" value="1"/>
</dbReference>
<dbReference type="GO" id="GO:0046872">
    <property type="term" value="F:metal ion binding"/>
    <property type="evidence" value="ECO:0007669"/>
    <property type="project" value="UniProtKB-KW"/>
</dbReference>
<feature type="domain" description="Poly(A) polymerase nucleotidyltransferase" evidence="15">
    <location>
        <begin position="2"/>
        <end position="176"/>
    </location>
</feature>
<evidence type="ECO:0000256" key="11">
    <source>
        <dbReference type="ARBA" id="ARBA00022842"/>
    </source>
</evidence>
<dbReference type="PANTHER" id="PTHR10682">
    <property type="entry name" value="POLY A POLYMERASE"/>
    <property type="match status" value="1"/>
</dbReference>
<dbReference type="EMBL" id="CAJFCJ010000001">
    <property type="protein sequence ID" value="CAD5111542.1"/>
    <property type="molecule type" value="Genomic_DNA"/>
</dbReference>
<evidence type="ECO:0000313" key="16">
    <source>
        <dbReference type="EMBL" id="CAD5111542.1"/>
    </source>
</evidence>
<keyword evidence="7" id="KW-0808">Transferase</keyword>
<dbReference type="GO" id="GO:0003723">
    <property type="term" value="F:RNA binding"/>
    <property type="evidence" value="ECO:0007669"/>
    <property type="project" value="InterPro"/>
</dbReference>
<dbReference type="GO" id="GO:1990817">
    <property type="term" value="F:poly(A) RNA polymerase activity"/>
    <property type="evidence" value="ECO:0007669"/>
    <property type="project" value="UniProtKB-EC"/>
</dbReference>
<dbReference type="EC" id="2.7.7.19" evidence="5"/>
<keyword evidence="17" id="KW-1185">Reference proteome</keyword>
<sequence>MSTSLETYLIEVGHYESENERSKRSTLINNVKSLAKEWIMEMVEDNEDRKTAIKAIKQYIYPLGSYVLEVMEKDSKLDTIFIAPQFISLEDFLTLFSTKLQQYPNVKQVIAVGVCRTPQIRLILDDTELFISFSNVPIEYLTGRKNISHPNAYEGMNFQNAISLNGYHIIQDILKIIPNRQTFQIALRAIKLWAKQKGFYSRRLGIMGGTSWTILVVYICQRFPTASPSQLIYQFFNIYREWSWPKPVEIKQFIGKNVYVKNLKLFDFEVSRLARDKNALMPILTPSFPRNNSAFRITRSTKSLIVEEFQKGFTICKEIVDRNGDWTALFEPNRFFDKYEQFIVITGNTIENYRTQTYSVIESKIKVLTNKLDDSKTKNFIRRVQALPYSFDSTINDERRIWIIGIKTTDSIEAVANYLRPYIDDFNRTIFEKIEEIPMERNHIEIDVSTIRHEELSTFLPQDAYDQLFERYLN</sequence>
<dbReference type="PANTHER" id="PTHR10682:SF10">
    <property type="entry name" value="POLYNUCLEOTIDE ADENYLYLTRANSFERASE"/>
    <property type="match status" value="1"/>
</dbReference>
<dbReference type="OrthoDB" id="412748at2759"/>
<evidence type="ECO:0000259" key="15">
    <source>
        <dbReference type="Pfam" id="PF20750"/>
    </source>
</evidence>
<evidence type="ECO:0000256" key="10">
    <source>
        <dbReference type="ARBA" id="ARBA00022840"/>
    </source>
</evidence>
<comment type="similarity">
    <text evidence="4">Belongs to the poly(A) polymerase family.</text>
</comment>
<dbReference type="GO" id="GO:0006397">
    <property type="term" value="P:mRNA processing"/>
    <property type="evidence" value="ECO:0007669"/>
    <property type="project" value="UniProtKB-KW"/>
</dbReference>
<feature type="domain" description="Poly(A) polymerase central" evidence="14">
    <location>
        <begin position="182"/>
        <end position="331"/>
    </location>
</feature>
<dbReference type="Gene3D" id="3.30.460.10">
    <property type="entry name" value="Beta Polymerase, domain 2"/>
    <property type="match status" value="1"/>
</dbReference>
<dbReference type="Gene3D" id="3.30.70.590">
    <property type="entry name" value="Poly(A) polymerase predicted RNA binding domain"/>
    <property type="match status" value="1"/>
</dbReference>
<dbReference type="SUPFAM" id="SSF55003">
    <property type="entry name" value="PAP/Archaeal CCA-adding enzyme, C-terminal domain"/>
    <property type="match status" value="1"/>
</dbReference>
<reference evidence="16 17" key="1">
    <citation type="submission" date="2020-08" db="EMBL/GenBank/DDBJ databases">
        <authorList>
            <person name="Hejnol A."/>
        </authorList>
    </citation>
    <scope>NUCLEOTIDE SEQUENCE [LARGE SCALE GENOMIC DNA]</scope>
</reference>
<dbReference type="InterPro" id="IPR007012">
    <property type="entry name" value="PolA_pol_cen_dom"/>
</dbReference>
<keyword evidence="8" id="KW-0479">Metal-binding</keyword>
<gene>
    <name evidence="16" type="ORF">DGYR_LOCUS828</name>
</gene>
<dbReference type="AlphaFoldDB" id="A0A7I8V5Q5"/>
<evidence type="ECO:0000256" key="3">
    <source>
        <dbReference type="ARBA" id="ARBA00004123"/>
    </source>
</evidence>
<dbReference type="Pfam" id="PF20750">
    <property type="entry name" value="PAP_NTPase"/>
    <property type="match status" value="1"/>
</dbReference>
<evidence type="ECO:0000256" key="2">
    <source>
        <dbReference type="ARBA" id="ARBA00001946"/>
    </source>
</evidence>
<comment type="catalytic activity">
    <reaction evidence="13">
        <text>RNA(n) + ATP = RNA(n)-3'-adenine ribonucleotide + diphosphate</text>
        <dbReference type="Rhea" id="RHEA:11332"/>
        <dbReference type="Rhea" id="RHEA-COMP:14527"/>
        <dbReference type="Rhea" id="RHEA-COMP:17347"/>
        <dbReference type="ChEBI" id="CHEBI:30616"/>
        <dbReference type="ChEBI" id="CHEBI:33019"/>
        <dbReference type="ChEBI" id="CHEBI:140395"/>
        <dbReference type="ChEBI" id="CHEBI:173115"/>
        <dbReference type="EC" id="2.7.7.19"/>
    </reaction>
</comment>
<evidence type="ECO:0000256" key="12">
    <source>
        <dbReference type="ARBA" id="ARBA00023242"/>
    </source>
</evidence>
<comment type="cofactor">
    <cofactor evidence="2">
        <name>Mg(2+)</name>
        <dbReference type="ChEBI" id="CHEBI:18420"/>
    </cofactor>
</comment>
<evidence type="ECO:0000256" key="7">
    <source>
        <dbReference type="ARBA" id="ARBA00022679"/>
    </source>
</evidence>
<accession>A0A7I8V5Q5</accession>
<comment type="cofactor">
    <cofactor evidence="1">
        <name>Mn(2+)</name>
        <dbReference type="ChEBI" id="CHEBI:29035"/>
    </cofactor>
</comment>
<evidence type="ECO:0000259" key="14">
    <source>
        <dbReference type="Pfam" id="PF04928"/>
    </source>
</evidence>
<dbReference type="InterPro" id="IPR043519">
    <property type="entry name" value="NT_sf"/>
</dbReference>
<keyword evidence="9" id="KW-0547">Nucleotide-binding</keyword>
<dbReference type="SUPFAM" id="SSF81631">
    <property type="entry name" value="PAP/OAS1 substrate-binding domain"/>
    <property type="match status" value="1"/>
</dbReference>
<keyword evidence="12" id="KW-0539">Nucleus</keyword>
<dbReference type="Pfam" id="PF04928">
    <property type="entry name" value="PAP_central"/>
    <property type="match status" value="1"/>
</dbReference>
<dbReference type="FunFam" id="1.10.1410.10:FF:000001">
    <property type="entry name" value="Putative poly(A) polymerase gamma"/>
    <property type="match status" value="1"/>
</dbReference>
<dbReference type="GO" id="GO:0005634">
    <property type="term" value="C:nucleus"/>
    <property type="evidence" value="ECO:0007669"/>
    <property type="project" value="UniProtKB-SubCell"/>
</dbReference>
<dbReference type="SUPFAM" id="SSF81301">
    <property type="entry name" value="Nucleotidyltransferase"/>
    <property type="match status" value="1"/>
</dbReference>
<evidence type="ECO:0000256" key="5">
    <source>
        <dbReference type="ARBA" id="ARBA00012388"/>
    </source>
</evidence>
<comment type="caution">
    <text evidence="16">The sequence shown here is derived from an EMBL/GenBank/DDBJ whole genome shotgun (WGS) entry which is preliminary data.</text>
</comment>
<keyword evidence="11" id="KW-0460">Magnesium</keyword>
<evidence type="ECO:0000256" key="1">
    <source>
        <dbReference type="ARBA" id="ARBA00001936"/>
    </source>
</evidence>